<dbReference type="InterPro" id="IPR036691">
    <property type="entry name" value="Endo/exonu/phosph_ase_sf"/>
</dbReference>
<protein>
    <recommendedName>
        <fullName evidence="1">Endonuclease/exonuclease/phosphatase domain-containing protein</fullName>
    </recommendedName>
</protein>
<dbReference type="OrthoDB" id="416454at2759"/>
<reference evidence="2 3" key="1">
    <citation type="journal article" date="2018" name="Gigascience">
        <title>Genomes of trombidid mites reveal novel predicted allergens and laterally-transferred genes associated with secondary metabolism.</title>
        <authorList>
            <person name="Dong X."/>
            <person name="Chaisiri K."/>
            <person name="Xia D."/>
            <person name="Armstrong S.D."/>
            <person name="Fang Y."/>
            <person name="Donnelly M.J."/>
            <person name="Kadowaki T."/>
            <person name="McGarry J.W."/>
            <person name="Darby A.C."/>
            <person name="Makepeace B.L."/>
        </authorList>
    </citation>
    <scope>NUCLEOTIDE SEQUENCE [LARGE SCALE GENOMIC DNA]</scope>
    <source>
        <strain evidence="2">UoL-UT</strain>
    </source>
</reference>
<organism evidence="2 3">
    <name type="scientific">Leptotrombidium deliense</name>
    <dbReference type="NCBI Taxonomy" id="299467"/>
    <lineage>
        <taxon>Eukaryota</taxon>
        <taxon>Metazoa</taxon>
        <taxon>Ecdysozoa</taxon>
        <taxon>Arthropoda</taxon>
        <taxon>Chelicerata</taxon>
        <taxon>Arachnida</taxon>
        <taxon>Acari</taxon>
        <taxon>Acariformes</taxon>
        <taxon>Trombidiformes</taxon>
        <taxon>Prostigmata</taxon>
        <taxon>Anystina</taxon>
        <taxon>Parasitengona</taxon>
        <taxon>Trombiculoidea</taxon>
        <taxon>Trombiculidae</taxon>
        <taxon>Leptotrombidium</taxon>
    </lineage>
</organism>
<evidence type="ECO:0000259" key="1">
    <source>
        <dbReference type="Pfam" id="PF03372"/>
    </source>
</evidence>
<proteinExistence type="predicted"/>
<gene>
    <name evidence="2" type="ORF">B4U80_15055</name>
</gene>
<name>A0A443RS40_9ACAR</name>
<evidence type="ECO:0000313" key="3">
    <source>
        <dbReference type="Proteomes" id="UP000288716"/>
    </source>
</evidence>
<dbReference type="GO" id="GO:0003824">
    <property type="term" value="F:catalytic activity"/>
    <property type="evidence" value="ECO:0007669"/>
    <property type="project" value="InterPro"/>
</dbReference>
<dbReference type="SUPFAM" id="SSF56219">
    <property type="entry name" value="DNase I-like"/>
    <property type="match status" value="1"/>
</dbReference>
<comment type="caution">
    <text evidence="2">The sequence shown here is derived from an EMBL/GenBank/DDBJ whole genome shotgun (WGS) entry which is preliminary data.</text>
</comment>
<feature type="non-terminal residue" evidence="2">
    <location>
        <position position="178"/>
    </location>
</feature>
<dbReference type="InterPro" id="IPR005135">
    <property type="entry name" value="Endo/exonuclease/phosphatase"/>
</dbReference>
<dbReference type="Proteomes" id="UP000288716">
    <property type="component" value="Unassembled WGS sequence"/>
</dbReference>
<dbReference type="EMBL" id="NCKV01046381">
    <property type="protein sequence ID" value="RWS18087.1"/>
    <property type="molecule type" value="Genomic_DNA"/>
</dbReference>
<dbReference type="Gene3D" id="3.60.10.10">
    <property type="entry name" value="Endonuclease/exonuclease/phosphatase"/>
    <property type="match status" value="1"/>
</dbReference>
<sequence length="178" mass="20478">MKYKMVTRRGQVAVVPCKQRQNTQVAPSTADNINRINVDILGLSETHVKQDTPIFQLQIPGYILIQTFSLSRHTGGTAFYVRDTIRVQQMKLKLRNNMKIQRTWIKVESNVTTYIGVYYRSPSFYLQETVNIILDDLLNFRPLAGNVIVGGDFNVNWSVNTDKLLLMDTFAHVNLDQR</sequence>
<accession>A0A443RS40</accession>
<dbReference type="AlphaFoldDB" id="A0A443RS40"/>
<evidence type="ECO:0000313" key="2">
    <source>
        <dbReference type="EMBL" id="RWS18087.1"/>
    </source>
</evidence>
<dbReference type="Pfam" id="PF03372">
    <property type="entry name" value="Exo_endo_phos"/>
    <property type="match status" value="1"/>
</dbReference>
<keyword evidence="3" id="KW-1185">Reference proteome</keyword>
<feature type="domain" description="Endonuclease/exonuclease/phosphatase" evidence="1">
    <location>
        <begin position="30"/>
        <end position="157"/>
    </location>
</feature>
<dbReference type="VEuPathDB" id="VectorBase:LDEU013953"/>